<reference evidence="4 7" key="3">
    <citation type="submission" date="2019-06" db="EMBL/GenBank/DDBJ databases">
        <title>Whole genome shotgun sequence of Brevibacillus reuszeri NBRC 15719.</title>
        <authorList>
            <person name="Hosoyama A."/>
            <person name="Uohara A."/>
            <person name="Ohji S."/>
            <person name="Ichikawa N."/>
        </authorList>
    </citation>
    <scope>NUCLEOTIDE SEQUENCE [LARGE SCALE GENOMIC DNA]</scope>
    <source>
        <strain evidence="4 7">NBRC 15719</strain>
    </source>
</reference>
<evidence type="ECO:0000313" key="4">
    <source>
        <dbReference type="EMBL" id="GED69898.1"/>
    </source>
</evidence>
<dbReference type="GO" id="GO:0004177">
    <property type="term" value="F:aminopeptidase activity"/>
    <property type="evidence" value="ECO:0007669"/>
    <property type="project" value="UniProtKB-EC"/>
</dbReference>
<evidence type="ECO:0000256" key="1">
    <source>
        <dbReference type="ARBA" id="ARBA00010088"/>
    </source>
</evidence>
<dbReference type="InterPro" id="IPR029058">
    <property type="entry name" value="AB_hydrolase_fold"/>
</dbReference>
<reference evidence="6" key="1">
    <citation type="submission" date="2015-07" db="EMBL/GenBank/DDBJ databases">
        <title>Genome sequencing project for genomic taxonomy and phylogenomics of Bacillus-like bacteria.</title>
        <authorList>
            <person name="Liu B."/>
            <person name="Wang J."/>
            <person name="Zhu Y."/>
            <person name="Liu G."/>
            <person name="Chen Q."/>
            <person name="Chen Z."/>
            <person name="Lan J."/>
            <person name="Che J."/>
            <person name="Ge C."/>
            <person name="Shi H."/>
            <person name="Pan Z."/>
            <person name="Liu X."/>
        </authorList>
    </citation>
    <scope>NUCLEOTIDE SEQUENCE [LARGE SCALE GENOMIC DNA]</scope>
    <source>
        <strain evidence="6">DSM 9887</strain>
    </source>
</reference>
<feature type="domain" description="AB hydrolase-1" evidence="3">
    <location>
        <begin position="22"/>
        <end position="261"/>
    </location>
</feature>
<dbReference type="InterPro" id="IPR002410">
    <property type="entry name" value="Peptidase_S33"/>
</dbReference>
<evidence type="ECO:0000256" key="2">
    <source>
        <dbReference type="ARBA" id="ARBA00022801"/>
    </source>
</evidence>
<gene>
    <name evidence="5" type="ORF">ADS79_17320</name>
    <name evidence="4" type="ORF">BRE01_36000</name>
</gene>
<dbReference type="GO" id="GO:0016020">
    <property type="term" value="C:membrane"/>
    <property type="evidence" value="ECO:0007669"/>
    <property type="project" value="TreeGrafter"/>
</dbReference>
<evidence type="ECO:0000313" key="6">
    <source>
        <dbReference type="Proteomes" id="UP000036834"/>
    </source>
</evidence>
<evidence type="ECO:0000313" key="5">
    <source>
        <dbReference type="EMBL" id="KNB70647.1"/>
    </source>
</evidence>
<dbReference type="OrthoDB" id="53505at2"/>
<dbReference type="Proteomes" id="UP000319578">
    <property type="component" value="Unassembled WGS sequence"/>
</dbReference>
<keyword evidence="2 5" id="KW-0378">Hydrolase</keyword>
<comment type="similarity">
    <text evidence="1">Belongs to the peptidase S33 family.</text>
</comment>
<reference evidence="5" key="2">
    <citation type="submission" date="2015-07" db="EMBL/GenBank/DDBJ databases">
        <title>MeaNS - Measles Nucleotide Surveillance Program.</title>
        <authorList>
            <person name="Tran T."/>
            <person name="Druce J."/>
        </authorList>
    </citation>
    <scope>NUCLEOTIDE SEQUENCE</scope>
    <source>
        <strain evidence="5">DSM 9887</strain>
    </source>
</reference>
<dbReference type="SUPFAM" id="SSF53474">
    <property type="entry name" value="alpha/beta-Hydrolases"/>
    <property type="match status" value="1"/>
</dbReference>
<dbReference type="GO" id="GO:0006508">
    <property type="term" value="P:proteolysis"/>
    <property type="evidence" value="ECO:0007669"/>
    <property type="project" value="InterPro"/>
</dbReference>
<accession>A0A0K9YPR7</accession>
<keyword evidence="7" id="KW-1185">Reference proteome</keyword>
<dbReference type="PATRIC" id="fig|54915.3.peg.2533"/>
<dbReference type="Proteomes" id="UP000036834">
    <property type="component" value="Unassembled WGS sequence"/>
</dbReference>
<dbReference type="PANTHER" id="PTHR43798:SF31">
    <property type="entry name" value="AB HYDROLASE SUPERFAMILY PROTEIN YCLE"/>
    <property type="match status" value="1"/>
</dbReference>
<dbReference type="EMBL" id="LGIQ01000009">
    <property type="protein sequence ID" value="KNB70647.1"/>
    <property type="molecule type" value="Genomic_DNA"/>
</dbReference>
<dbReference type="InterPro" id="IPR000073">
    <property type="entry name" value="AB_hydrolase_1"/>
</dbReference>
<proteinExistence type="inferred from homology"/>
<dbReference type="AlphaFoldDB" id="A0A0K9YPR7"/>
<sequence>MYTTINDCQIYYEVHGKEDGDAIFFIHGAPGLGDCRADRKAFAPLESTHKLVFLDMRGSGRSEEKPPYTHEQWAADIDELRKQLHLDKIVVHGGSYGGYMALEYVTRYPEHVSQVMLRDTKPGSDRQDGATKRAMEANLPGLTEDELVRMFAGEMRSNEELKSVFFALQPLYTVEYDPVSAKEKIDSIYYHYETHNFAFRVNQPTFNLRDKLPSIDVPVLVSVGRHDWITPVDASEEIASLVPRSELVIYENSGHSPHIEENEKYLNRVRQFLSK</sequence>
<dbReference type="Gene3D" id="3.40.50.1820">
    <property type="entry name" value="alpha/beta hydrolase"/>
    <property type="match status" value="1"/>
</dbReference>
<dbReference type="RefSeq" id="WP_049739654.1">
    <property type="nucleotide sequence ID" value="NZ_BJON01000014.1"/>
</dbReference>
<dbReference type="PRINTS" id="PR00111">
    <property type="entry name" value="ABHYDROLASE"/>
</dbReference>
<evidence type="ECO:0000259" key="3">
    <source>
        <dbReference type="Pfam" id="PF00561"/>
    </source>
</evidence>
<dbReference type="EMBL" id="BJON01000014">
    <property type="protein sequence ID" value="GED69898.1"/>
    <property type="molecule type" value="Genomic_DNA"/>
</dbReference>
<dbReference type="PANTHER" id="PTHR43798">
    <property type="entry name" value="MONOACYLGLYCEROL LIPASE"/>
    <property type="match status" value="1"/>
</dbReference>
<comment type="caution">
    <text evidence="5">The sequence shown here is derived from an EMBL/GenBank/DDBJ whole genome shotgun (WGS) entry which is preliminary data.</text>
</comment>
<protein>
    <submittedName>
        <fullName evidence="4 5">Hydrolase</fullName>
    </submittedName>
</protein>
<dbReference type="InterPro" id="IPR050266">
    <property type="entry name" value="AB_hydrolase_sf"/>
</dbReference>
<organism evidence="5 6">
    <name type="scientific">Brevibacillus reuszeri</name>
    <dbReference type="NCBI Taxonomy" id="54915"/>
    <lineage>
        <taxon>Bacteria</taxon>
        <taxon>Bacillati</taxon>
        <taxon>Bacillota</taxon>
        <taxon>Bacilli</taxon>
        <taxon>Bacillales</taxon>
        <taxon>Paenibacillaceae</taxon>
        <taxon>Brevibacillus</taxon>
    </lineage>
</organism>
<dbReference type="Pfam" id="PF00561">
    <property type="entry name" value="Abhydrolase_1"/>
    <property type="match status" value="1"/>
</dbReference>
<name>A0A0K9YPR7_9BACL</name>
<evidence type="ECO:0000313" key="7">
    <source>
        <dbReference type="Proteomes" id="UP000319578"/>
    </source>
</evidence>
<dbReference type="STRING" id="54915.ADS79_17320"/>
<dbReference type="PRINTS" id="PR00793">
    <property type="entry name" value="PROAMNOPTASE"/>
</dbReference>